<comment type="caution">
    <text evidence="2">The sequence shown here is derived from an EMBL/GenBank/DDBJ whole genome shotgun (WGS) entry which is preliminary data.</text>
</comment>
<dbReference type="Proteomes" id="UP001266305">
    <property type="component" value="Unassembled WGS sequence"/>
</dbReference>
<evidence type="ECO:0000313" key="2">
    <source>
        <dbReference type="EMBL" id="KAK2090005.1"/>
    </source>
</evidence>
<feature type="compositionally biased region" description="Basic residues" evidence="1">
    <location>
        <begin position="109"/>
        <end position="118"/>
    </location>
</feature>
<gene>
    <name evidence="2" type="ORF">P7K49_031261</name>
</gene>
<name>A0ABQ9TYW1_SAGOE</name>
<evidence type="ECO:0000313" key="3">
    <source>
        <dbReference type="Proteomes" id="UP001266305"/>
    </source>
</evidence>
<evidence type="ECO:0000256" key="1">
    <source>
        <dbReference type="SAM" id="MobiDB-lite"/>
    </source>
</evidence>
<feature type="non-terminal residue" evidence="2">
    <location>
        <position position="1"/>
    </location>
</feature>
<keyword evidence="3" id="KW-1185">Reference proteome</keyword>
<accession>A0ABQ9TYW1</accession>
<organism evidence="2 3">
    <name type="scientific">Saguinus oedipus</name>
    <name type="common">Cotton-top tamarin</name>
    <name type="synonym">Oedipomidas oedipus</name>
    <dbReference type="NCBI Taxonomy" id="9490"/>
    <lineage>
        <taxon>Eukaryota</taxon>
        <taxon>Metazoa</taxon>
        <taxon>Chordata</taxon>
        <taxon>Craniata</taxon>
        <taxon>Vertebrata</taxon>
        <taxon>Euteleostomi</taxon>
        <taxon>Mammalia</taxon>
        <taxon>Eutheria</taxon>
        <taxon>Euarchontoglires</taxon>
        <taxon>Primates</taxon>
        <taxon>Haplorrhini</taxon>
        <taxon>Platyrrhini</taxon>
        <taxon>Cebidae</taxon>
        <taxon>Callitrichinae</taxon>
        <taxon>Saguinus</taxon>
    </lineage>
</organism>
<proteinExistence type="predicted"/>
<protein>
    <submittedName>
        <fullName evidence="2">Uncharacterized protein</fullName>
    </submittedName>
</protein>
<sequence>APNPSAFAVLEQITTARGEVATVMNSAMWYQTAAQTTVPSATLMTKMGLQMVLKMENPPSPARSHLDWVQSMVSSLEVLQEGVGGSLLLGAEHGSAASPNRPPRNAVLRGRKGVKKKA</sequence>
<feature type="region of interest" description="Disordered" evidence="1">
    <location>
        <begin position="90"/>
        <end position="118"/>
    </location>
</feature>
<dbReference type="EMBL" id="JASSZA010000017">
    <property type="protein sequence ID" value="KAK2090005.1"/>
    <property type="molecule type" value="Genomic_DNA"/>
</dbReference>
<reference evidence="2 3" key="1">
    <citation type="submission" date="2023-05" db="EMBL/GenBank/DDBJ databases">
        <title>B98-5 Cell Line De Novo Hybrid Assembly: An Optical Mapping Approach.</title>
        <authorList>
            <person name="Kananen K."/>
            <person name="Auerbach J.A."/>
            <person name="Kautto E."/>
            <person name="Blachly J.S."/>
        </authorList>
    </citation>
    <scope>NUCLEOTIDE SEQUENCE [LARGE SCALE GENOMIC DNA]</scope>
    <source>
        <strain evidence="2">B95-8</strain>
        <tissue evidence="2">Cell line</tissue>
    </source>
</reference>